<gene>
    <name evidence="3" type="ORF">F7O44_28755</name>
</gene>
<feature type="signal peptide" evidence="2">
    <location>
        <begin position="1"/>
        <end position="25"/>
    </location>
</feature>
<feature type="chain" id="PRO_5038800878" evidence="2">
    <location>
        <begin position="26"/>
        <end position="325"/>
    </location>
</feature>
<name>A0A7K3MCY5_9ACTN</name>
<evidence type="ECO:0000256" key="2">
    <source>
        <dbReference type="SAM" id="SignalP"/>
    </source>
</evidence>
<accession>A0A7K3MCY5</accession>
<dbReference type="Gene3D" id="3.40.190.150">
    <property type="entry name" value="Bordetella uptake gene, domain 1"/>
    <property type="match status" value="1"/>
</dbReference>
<dbReference type="Gene3D" id="3.40.190.10">
    <property type="entry name" value="Periplasmic binding protein-like II"/>
    <property type="match status" value="1"/>
</dbReference>
<evidence type="ECO:0000313" key="3">
    <source>
        <dbReference type="EMBL" id="NDL61066.1"/>
    </source>
</evidence>
<proteinExistence type="inferred from homology"/>
<evidence type="ECO:0000313" key="4">
    <source>
        <dbReference type="Proteomes" id="UP000460435"/>
    </source>
</evidence>
<organism evidence="3 4">
    <name type="scientific">Phytoactinopolyspora mesophila</name>
    <dbReference type="NCBI Taxonomy" id="2650750"/>
    <lineage>
        <taxon>Bacteria</taxon>
        <taxon>Bacillati</taxon>
        <taxon>Actinomycetota</taxon>
        <taxon>Actinomycetes</taxon>
        <taxon>Jiangellales</taxon>
        <taxon>Jiangellaceae</taxon>
        <taxon>Phytoactinopolyspora</taxon>
    </lineage>
</organism>
<evidence type="ECO:0000256" key="1">
    <source>
        <dbReference type="ARBA" id="ARBA00006987"/>
    </source>
</evidence>
<comment type="similarity">
    <text evidence="1">Belongs to the UPF0065 (bug) family.</text>
</comment>
<dbReference type="Proteomes" id="UP000460435">
    <property type="component" value="Unassembled WGS sequence"/>
</dbReference>
<dbReference type="Pfam" id="PF03401">
    <property type="entry name" value="TctC"/>
    <property type="match status" value="1"/>
</dbReference>
<comment type="caution">
    <text evidence="3">The sequence shown here is derived from an EMBL/GenBank/DDBJ whole genome shotgun (WGS) entry which is preliminary data.</text>
</comment>
<dbReference type="PROSITE" id="PS51257">
    <property type="entry name" value="PROKAR_LIPOPROTEIN"/>
    <property type="match status" value="1"/>
</dbReference>
<dbReference type="EMBL" id="WLZY01000018">
    <property type="protein sequence ID" value="NDL61066.1"/>
    <property type="molecule type" value="Genomic_DNA"/>
</dbReference>
<sequence length="325" mass="33282">MKITRQHWRRGTGLALISAAGLVLAACGDDGNGGADDPDFPTSEIRLIVQAAAGGGSDLSARALANELEEELGQSVVVENRPGASGSTAMQFVADQNPDGYTIGFLPVEVAMLDHLGFDVQPENYDLLGQIMNGPGSIAVPGDSPYETLDELLAAAGENPGQISVGNSGPGSIWEAATFGLGDAAGVEFNPVPFDGGADAVAAAMGGQIDAVVAGVAESSQPHAEGTLRVLAVLHDEEIDSLPDVPTAQELGHDVVFGGWGGIGAPDGLPDSVRDTLAAAIETGASADGFVETIESFGAIPTYRSPEEFTSFVDDEYERFAGLID</sequence>
<dbReference type="PIRSF" id="PIRSF017082">
    <property type="entry name" value="YflP"/>
    <property type="match status" value="1"/>
</dbReference>
<dbReference type="SUPFAM" id="SSF53850">
    <property type="entry name" value="Periplasmic binding protein-like II"/>
    <property type="match status" value="1"/>
</dbReference>
<dbReference type="AlphaFoldDB" id="A0A7K3MCY5"/>
<dbReference type="PANTHER" id="PTHR42928:SF5">
    <property type="entry name" value="BLR1237 PROTEIN"/>
    <property type="match status" value="1"/>
</dbReference>
<dbReference type="InterPro" id="IPR005064">
    <property type="entry name" value="BUG"/>
</dbReference>
<keyword evidence="2" id="KW-0732">Signal</keyword>
<protein>
    <submittedName>
        <fullName evidence="3">Tripartite tricarboxylate transporter substrate binding protein</fullName>
    </submittedName>
</protein>
<dbReference type="InterPro" id="IPR042100">
    <property type="entry name" value="Bug_dom1"/>
</dbReference>
<reference evidence="3 4" key="1">
    <citation type="submission" date="2019-11" db="EMBL/GenBank/DDBJ databases">
        <authorList>
            <person name="Li X.-J."/>
            <person name="Feng X.-M."/>
        </authorList>
    </citation>
    <scope>NUCLEOTIDE SEQUENCE [LARGE SCALE GENOMIC DNA]</scope>
    <source>
        <strain evidence="3 4">XMNu-373</strain>
    </source>
</reference>
<keyword evidence="4" id="KW-1185">Reference proteome</keyword>
<dbReference type="RefSeq" id="WP_162453787.1">
    <property type="nucleotide sequence ID" value="NZ_WLZY01000018.1"/>
</dbReference>
<dbReference type="PANTHER" id="PTHR42928">
    <property type="entry name" value="TRICARBOXYLATE-BINDING PROTEIN"/>
    <property type="match status" value="1"/>
</dbReference>
<dbReference type="CDD" id="cd07012">
    <property type="entry name" value="PBP2_Bug_TTT"/>
    <property type="match status" value="1"/>
</dbReference>